<dbReference type="EMBL" id="MPPL01000001">
    <property type="protein sequence ID" value="OKS88451.1"/>
    <property type="molecule type" value="Genomic_DNA"/>
</dbReference>
<evidence type="ECO:0000313" key="1">
    <source>
        <dbReference type="EMBL" id="OKS88451.1"/>
    </source>
</evidence>
<accession>A0A1Q6A377</accession>
<evidence type="ECO:0000313" key="2">
    <source>
        <dbReference type="Proteomes" id="UP000186720"/>
    </source>
</evidence>
<evidence type="ECO:0008006" key="3">
    <source>
        <dbReference type="Google" id="ProtNLM"/>
    </source>
</evidence>
<gene>
    <name evidence="1" type="ORF">RG47T_3918</name>
</gene>
<organism evidence="1 2">
    <name type="scientific">Mucilaginibacter polytrichastri</name>
    <dbReference type="NCBI Taxonomy" id="1302689"/>
    <lineage>
        <taxon>Bacteria</taxon>
        <taxon>Pseudomonadati</taxon>
        <taxon>Bacteroidota</taxon>
        <taxon>Sphingobacteriia</taxon>
        <taxon>Sphingobacteriales</taxon>
        <taxon>Sphingobacteriaceae</taxon>
        <taxon>Mucilaginibacter</taxon>
    </lineage>
</organism>
<comment type="caution">
    <text evidence="1">The sequence shown here is derived from an EMBL/GenBank/DDBJ whole genome shotgun (WGS) entry which is preliminary data.</text>
</comment>
<reference evidence="1 2" key="1">
    <citation type="submission" date="2016-11" db="EMBL/GenBank/DDBJ databases">
        <title>Whole Genome Sequencing of Mucilaginibacter polytrichastri RG4-7(T) isolated from the moss sample.</title>
        <authorList>
            <person name="Li Y."/>
        </authorList>
    </citation>
    <scope>NUCLEOTIDE SEQUENCE [LARGE SCALE GENOMIC DNA]</scope>
    <source>
        <strain evidence="1 2">RG4-7</strain>
    </source>
</reference>
<sequence>MMGGITAKAQINTLAGLTGAVAVYCPAEQVKMLAASSGTTYAWLRYPGKDLTGTPVTLAGTTANLVDVPPAPGYYTYVSTSSNTNCTSDPSTPVVIYALPNITATVTGPAAACVSAIGTTVLTATAANTEATDTDVFGYTYQWSKNGTAITGATNTTYTLNATTDATLGAQAFTVSVKYIIRPACTTAVSNTQTVTVEPNPTKPTVTIVP</sequence>
<name>A0A1Q6A377_9SPHI</name>
<keyword evidence="2" id="KW-1185">Reference proteome</keyword>
<dbReference type="Proteomes" id="UP000186720">
    <property type="component" value="Unassembled WGS sequence"/>
</dbReference>
<protein>
    <recommendedName>
        <fullName evidence="3">Ig-like domain-containing protein</fullName>
    </recommendedName>
</protein>
<dbReference type="STRING" id="1302689.RG47T_3918"/>
<dbReference type="AlphaFoldDB" id="A0A1Q6A377"/>
<proteinExistence type="predicted"/>
<dbReference type="Gene3D" id="2.60.40.2700">
    <property type="match status" value="1"/>
</dbReference>